<reference evidence="2" key="1">
    <citation type="submission" date="2019-09" db="EMBL/GenBank/DDBJ databases">
        <title>Draft genome information of white flower Hibiscus syriacus.</title>
        <authorList>
            <person name="Kim Y.-M."/>
        </authorList>
    </citation>
    <scope>NUCLEOTIDE SEQUENCE [LARGE SCALE GENOMIC DNA]</scope>
    <source>
        <strain evidence="2">YM2019G1</strain>
    </source>
</reference>
<proteinExistence type="predicted"/>
<comment type="caution">
    <text evidence="2">The sequence shown here is derived from an EMBL/GenBank/DDBJ whole genome shotgun (WGS) entry which is preliminary data.</text>
</comment>
<dbReference type="InterPro" id="IPR001810">
    <property type="entry name" value="F-box_dom"/>
</dbReference>
<dbReference type="PROSITE" id="PS50181">
    <property type="entry name" value="FBOX"/>
    <property type="match status" value="1"/>
</dbReference>
<dbReference type="SMART" id="SM00256">
    <property type="entry name" value="FBOX"/>
    <property type="match status" value="1"/>
</dbReference>
<dbReference type="InterPro" id="IPR036047">
    <property type="entry name" value="F-box-like_dom_sf"/>
</dbReference>
<keyword evidence="3" id="KW-1185">Reference proteome</keyword>
<dbReference type="SUPFAM" id="SSF81383">
    <property type="entry name" value="F-box domain"/>
    <property type="match status" value="1"/>
</dbReference>
<dbReference type="CDD" id="cd22157">
    <property type="entry name" value="F-box_AtFBW1-like"/>
    <property type="match status" value="1"/>
</dbReference>
<dbReference type="Pfam" id="PF00646">
    <property type="entry name" value="F-box"/>
    <property type="match status" value="1"/>
</dbReference>
<sequence length="369" mass="42457">MNLVDAADMNPKEKRAAPGCQVPEEIVVEILSRLPVKSLCRFKCVCKVWYNLISDTRFVKMQLNQSIKSRRGRCVLHESMPFHHRFQLDYESLFSGHEVKLVEEDPLFCLKTIDRFQIQVWGSCNGLLCTYVFPGTVVLVNPSTRQTKTILSIHCPENKPKPLFGGFLIFDGFGFGYDALHDDYKVVLISNRNIFDVYSLKSSAWRRIGYLCRDETTRMKRDSVHINGGIYWITYFESEPTLSITAFYLSKQEFTKISTPVSQADYPCVKLHSMGGNLCIGKHLPPLYEFWVIKIYGKKYSWEKTVSTFPCQSSPTLLDFPKSEEALIISDGGLLIYNNRDKTQRRVNFKQISTYVIFGFSYVESLVSL</sequence>
<dbReference type="InterPro" id="IPR017451">
    <property type="entry name" value="F-box-assoc_interact_dom"/>
</dbReference>
<evidence type="ECO:0000313" key="2">
    <source>
        <dbReference type="EMBL" id="KAE8712407.1"/>
    </source>
</evidence>
<evidence type="ECO:0000313" key="3">
    <source>
        <dbReference type="Proteomes" id="UP000436088"/>
    </source>
</evidence>
<dbReference type="PANTHER" id="PTHR31672:SF13">
    <property type="entry name" value="F-BOX PROTEIN CPR30-LIKE"/>
    <property type="match status" value="1"/>
</dbReference>
<dbReference type="Gene3D" id="1.20.1280.50">
    <property type="match status" value="1"/>
</dbReference>
<evidence type="ECO:0000259" key="1">
    <source>
        <dbReference type="PROSITE" id="PS50181"/>
    </source>
</evidence>
<gene>
    <name evidence="2" type="ORF">F3Y22_tig00110257pilonHSYRG00100</name>
</gene>
<dbReference type="Pfam" id="PF07734">
    <property type="entry name" value="FBA_1"/>
    <property type="match status" value="1"/>
</dbReference>
<name>A0A6A3B8Z0_HIBSY</name>
<dbReference type="InterPro" id="IPR011043">
    <property type="entry name" value="Gal_Oxase/kelch_b-propeller"/>
</dbReference>
<protein>
    <recommendedName>
        <fullName evidence="1">F-box domain-containing protein</fullName>
    </recommendedName>
</protein>
<dbReference type="EMBL" id="VEPZ02000897">
    <property type="protein sequence ID" value="KAE8712407.1"/>
    <property type="molecule type" value="Genomic_DNA"/>
</dbReference>
<dbReference type="SUPFAM" id="SSF50965">
    <property type="entry name" value="Galactose oxidase, central domain"/>
    <property type="match status" value="1"/>
</dbReference>
<dbReference type="AlphaFoldDB" id="A0A6A3B8Z0"/>
<organism evidence="2 3">
    <name type="scientific">Hibiscus syriacus</name>
    <name type="common">Rose of Sharon</name>
    <dbReference type="NCBI Taxonomy" id="106335"/>
    <lineage>
        <taxon>Eukaryota</taxon>
        <taxon>Viridiplantae</taxon>
        <taxon>Streptophyta</taxon>
        <taxon>Embryophyta</taxon>
        <taxon>Tracheophyta</taxon>
        <taxon>Spermatophyta</taxon>
        <taxon>Magnoliopsida</taxon>
        <taxon>eudicotyledons</taxon>
        <taxon>Gunneridae</taxon>
        <taxon>Pentapetalae</taxon>
        <taxon>rosids</taxon>
        <taxon>malvids</taxon>
        <taxon>Malvales</taxon>
        <taxon>Malvaceae</taxon>
        <taxon>Malvoideae</taxon>
        <taxon>Hibiscus</taxon>
    </lineage>
</organism>
<dbReference type="PANTHER" id="PTHR31672">
    <property type="entry name" value="BNACNNG10540D PROTEIN"/>
    <property type="match status" value="1"/>
</dbReference>
<feature type="domain" description="F-box" evidence="1">
    <location>
        <begin position="16"/>
        <end position="61"/>
    </location>
</feature>
<dbReference type="Proteomes" id="UP000436088">
    <property type="component" value="Unassembled WGS sequence"/>
</dbReference>
<dbReference type="InterPro" id="IPR050796">
    <property type="entry name" value="SCF_F-box_component"/>
</dbReference>
<dbReference type="InterPro" id="IPR006527">
    <property type="entry name" value="F-box-assoc_dom_typ1"/>
</dbReference>
<dbReference type="NCBIfam" id="TIGR01640">
    <property type="entry name" value="F_box_assoc_1"/>
    <property type="match status" value="1"/>
</dbReference>
<accession>A0A6A3B8Z0</accession>